<dbReference type="Pfam" id="PF00662">
    <property type="entry name" value="Proton_antipo_N"/>
    <property type="match status" value="1"/>
</dbReference>
<feature type="domain" description="NADH-Ubiquinone oxidoreductase (complex I) chain 5 N-terminal" evidence="12">
    <location>
        <begin position="41"/>
        <end position="80"/>
    </location>
</feature>
<feature type="transmembrane region" description="Helical" evidence="10">
    <location>
        <begin position="447"/>
        <end position="470"/>
    </location>
</feature>
<sequence length="552" mass="64343">MFIKWTMMLFFFSMSFLMLFMILFYLNNFFIVEYVIASFFNVDFKFYFMFDWMSCLFSFAVLLISSMVILYSHSYMDHDKMKVPFCWMVLTFVLSMIMLIMMPNAFMLILGWDGLGLVSYLLVIFYQSTNSYNSGMMTIISNRVGDVMIIMMLVFMFNFGLLDLISLTKIEFLCGMLVIIAGLTKSAQIPFSAWLPAAMAAPTPVSSLVHSSTLVTAGVYLLIRFDFLFQIDIMSKFLLNISAFTMLMAGINAFYENDLKKIIAFSTLSQLSMMMVILSIGLTNLAFFHLIMHAIFKSMLFLGAGFIIHNLSGKQDIRMLSDFFSYSPFILSCMLISACSLMGIPFIGGFYSKDLILEYFFLKNSNLINFLIFIGGIIFTFLYNMRFLYYTFLKGLSSSTLLKLNFDIFMKMPIFILTMMLLLIGNYFFWLLIPNFSMIFISKTQKVLSLTLLLMVSIIYMMCSDFYNFYNFKCQDFFMTMWFLSKITSYLFLFSNKWLLKMSLSDWTWVEMMGPLGLKSTFLKNYKISFFMSMKPFTMIMSLLFLYLMLIL</sequence>
<keyword evidence="5 10" id="KW-0812">Transmembrane</keyword>
<dbReference type="GO" id="GO:0008137">
    <property type="term" value="F:NADH dehydrogenase (ubiquinone) activity"/>
    <property type="evidence" value="ECO:0007669"/>
    <property type="project" value="UniProtKB-EC"/>
</dbReference>
<evidence type="ECO:0000256" key="9">
    <source>
        <dbReference type="ARBA" id="ARBA00049551"/>
    </source>
</evidence>
<feature type="transmembrane region" description="Helical" evidence="10">
    <location>
        <begin position="172"/>
        <end position="195"/>
    </location>
</feature>
<keyword evidence="10" id="KW-0813">Transport</keyword>
<feature type="transmembrane region" description="Helical" evidence="10">
    <location>
        <begin position="367"/>
        <end position="393"/>
    </location>
</feature>
<gene>
    <name evidence="13" type="primary">ND5</name>
</gene>
<evidence type="ECO:0000256" key="2">
    <source>
        <dbReference type="ARBA" id="ARBA00004141"/>
    </source>
</evidence>
<feature type="transmembrane region" description="Helical" evidence="10">
    <location>
        <begin position="477"/>
        <end position="495"/>
    </location>
</feature>
<feature type="transmembrane region" description="Helical" evidence="10">
    <location>
        <begin position="7"/>
        <end position="26"/>
    </location>
</feature>
<protein>
    <recommendedName>
        <fullName evidence="4 10">NADH-ubiquinone oxidoreductase chain 5</fullName>
        <ecNumber evidence="3 10">7.1.1.2</ecNumber>
    </recommendedName>
</protein>
<name>A0A976MYD1_9ACAR</name>
<dbReference type="InterPro" id="IPR001750">
    <property type="entry name" value="ND/Mrp_TM"/>
</dbReference>
<dbReference type="GO" id="GO:0042773">
    <property type="term" value="P:ATP synthesis coupled electron transport"/>
    <property type="evidence" value="ECO:0007669"/>
    <property type="project" value="InterPro"/>
</dbReference>
<dbReference type="InterPro" id="IPR001516">
    <property type="entry name" value="Proton_antipo_N"/>
</dbReference>
<keyword evidence="7 10" id="KW-1133">Transmembrane helix</keyword>
<keyword evidence="10" id="KW-0520">NAD</keyword>
<evidence type="ECO:0000256" key="1">
    <source>
        <dbReference type="ARBA" id="ARBA00003257"/>
    </source>
</evidence>
<reference evidence="13" key="1">
    <citation type="submission" date="2022-01" db="EMBL/GenBank/DDBJ databases">
        <authorList>
            <person name="Tian J."/>
            <person name="Hou X."/>
            <person name="Ge M."/>
            <person name="Xu H."/>
            <person name="Yu B."/>
            <person name="Liu J."/>
            <person name="Shao R."/>
            <person name="Holmes E.C."/>
            <person name="Lei C."/>
            <person name="Shi M."/>
        </authorList>
    </citation>
    <scope>NUCLEOTIDE SEQUENCE</scope>
    <source>
        <strain evidence="13">C23</strain>
    </source>
</reference>
<evidence type="ECO:0000256" key="10">
    <source>
        <dbReference type="RuleBase" id="RU003404"/>
    </source>
</evidence>
<evidence type="ECO:0000313" key="13">
    <source>
        <dbReference type="EMBL" id="UNO54126.1"/>
    </source>
</evidence>
<dbReference type="GeneID" id="71467365"/>
<dbReference type="InterPro" id="IPR003945">
    <property type="entry name" value="NU5C-like"/>
</dbReference>
<keyword evidence="10 13" id="KW-0496">Mitochondrion</keyword>
<dbReference type="PANTHER" id="PTHR42829">
    <property type="entry name" value="NADH-UBIQUINONE OXIDOREDUCTASE CHAIN 5"/>
    <property type="match status" value="1"/>
</dbReference>
<feature type="transmembrane region" description="Helical" evidence="10">
    <location>
        <begin position="207"/>
        <end position="225"/>
    </location>
</feature>
<dbReference type="AlphaFoldDB" id="A0A976MYD1"/>
<dbReference type="GO" id="GO:0003954">
    <property type="term" value="F:NADH dehydrogenase activity"/>
    <property type="evidence" value="ECO:0007669"/>
    <property type="project" value="TreeGrafter"/>
</dbReference>
<dbReference type="Pfam" id="PF00361">
    <property type="entry name" value="Proton_antipo_M"/>
    <property type="match status" value="1"/>
</dbReference>
<dbReference type="PANTHER" id="PTHR42829:SF2">
    <property type="entry name" value="NADH-UBIQUINONE OXIDOREDUCTASE CHAIN 5"/>
    <property type="match status" value="1"/>
</dbReference>
<feature type="transmembrane region" description="Helical" evidence="10">
    <location>
        <begin position="262"/>
        <end position="281"/>
    </location>
</feature>
<evidence type="ECO:0000256" key="6">
    <source>
        <dbReference type="ARBA" id="ARBA00022982"/>
    </source>
</evidence>
<feature type="transmembrane region" description="Helical" evidence="10">
    <location>
        <begin position="46"/>
        <end position="71"/>
    </location>
</feature>
<dbReference type="EC" id="7.1.1.2" evidence="3 10"/>
<feature type="transmembrane region" description="Helical" evidence="10">
    <location>
        <begin position="287"/>
        <end position="311"/>
    </location>
</feature>
<evidence type="ECO:0000259" key="12">
    <source>
        <dbReference type="Pfam" id="PF00662"/>
    </source>
</evidence>
<dbReference type="GO" id="GO:0015990">
    <property type="term" value="P:electron transport coupled proton transport"/>
    <property type="evidence" value="ECO:0007669"/>
    <property type="project" value="TreeGrafter"/>
</dbReference>
<feature type="transmembrane region" description="Helical" evidence="10">
    <location>
        <begin position="83"/>
        <end position="100"/>
    </location>
</feature>
<evidence type="ECO:0000256" key="7">
    <source>
        <dbReference type="ARBA" id="ARBA00022989"/>
    </source>
</evidence>
<feature type="transmembrane region" description="Helical" evidence="10">
    <location>
        <begin position="106"/>
        <end position="126"/>
    </location>
</feature>
<dbReference type="CTD" id="4540"/>
<dbReference type="RefSeq" id="YP_010324945.1">
    <property type="nucleotide sequence ID" value="NC_062068.1"/>
</dbReference>
<dbReference type="GO" id="GO:0016020">
    <property type="term" value="C:membrane"/>
    <property type="evidence" value="ECO:0007669"/>
    <property type="project" value="UniProtKB-SubCell"/>
</dbReference>
<evidence type="ECO:0000256" key="3">
    <source>
        <dbReference type="ARBA" id="ARBA00012944"/>
    </source>
</evidence>
<feature type="transmembrane region" description="Helical" evidence="10">
    <location>
        <begin position="147"/>
        <end position="166"/>
    </location>
</feature>
<comment type="function">
    <text evidence="10">Core subunit of the mitochondrial membrane respiratory chain NADH dehydrogenase (Complex I) which catalyzes electron transfer from NADH through the respiratory chain, using ubiquinone as an electron acceptor. Essential for the catalytic activity and assembly of complex I.</text>
</comment>
<keyword evidence="10" id="KW-0830">Ubiquinone</keyword>
<evidence type="ECO:0000256" key="8">
    <source>
        <dbReference type="ARBA" id="ARBA00023136"/>
    </source>
</evidence>
<organism evidence="13">
    <name type="scientific">Dermacentor steini</name>
    <dbReference type="NCBI Taxonomy" id="859978"/>
    <lineage>
        <taxon>Eukaryota</taxon>
        <taxon>Metazoa</taxon>
        <taxon>Ecdysozoa</taxon>
        <taxon>Arthropoda</taxon>
        <taxon>Chelicerata</taxon>
        <taxon>Arachnida</taxon>
        <taxon>Acari</taxon>
        <taxon>Parasitiformes</taxon>
        <taxon>Ixodida</taxon>
        <taxon>Ixodoidea</taxon>
        <taxon>Ixodidae</taxon>
        <taxon>Rhipicephalinae</taxon>
        <taxon>Dermacentor</taxon>
    </lineage>
</organism>
<keyword evidence="8 10" id="KW-0472">Membrane</keyword>
<geneLocation type="mitochondrion" evidence="13"/>
<comment type="catalytic activity">
    <reaction evidence="9 10">
        <text>a ubiquinone + NADH + 5 H(+)(in) = a ubiquinol + NAD(+) + 4 H(+)(out)</text>
        <dbReference type="Rhea" id="RHEA:29091"/>
        <dbReference type="Rhea" id="RHEA-COMP:9565"/>
        <dbReference type="Rhea" id="RHEA-COMP:9566"/>
        <dbReference type="ChEBI" id="CHEBI:15378"/>
        <dbReference type="ChEBI" id="CHEBI:16389"/>
        <dbReference type="ChEBI" id="CHEBI:17976"/>
        <dbReference type="ChEBI" id="CHEBI:57540"/>
        <dbReference type="ChEBI" id="CHEBI:57945"/>
        <dbReference type="EC" id="7.1.1.2"/>
    </reaction>
</comment>
<comment type="function">
    <text evidence="1">Core subunit of the mitochondrial membrane respiratory chain NADH dehydrogenase (Complex I) that is believed to belong to the minimal assembly required for catalysis. Complex I functions in the transfer of electrons from NADH to the respiratory chain. The immediate electron acceptor for the enzyme is believed to be ubiquinone.</text>
</comment>
<keyword evidence="6" id="KW-0249">Electron transport</keyword>
<comment type="similarity">
    <text evidence="10">Belongs to the complex I subunit 5 family.</text>
</comment>
<proteinExistence type="inferred from homology"/>
<feature type="transmembrane region" description="Helical" evidence="10">
    <location>
        <begin position="414"/>
        <end position="441"/>
    </location>
</feature>
<feature type="domain" description="NADH:quinone oxidoreductase/Mrp antiporter transmembrane" evidence="11">
    <location>
        <begin position="105"/>
        <end position="375"/>
    </location>
</feature>
<evidence type="ECO:0000256" key="4">
    <source>
        <dbReference type="ARBA" id="ARBA00021096"/>
    </source>
</evidence>
<dbReference type="PRINTS" id="PR01434">
    <property type="entry name" value="NADHDHGNASE5"/>
</dbReference>
<feature type="transmembrane region" description="Helical" evidence="10">
    <location>
        <begin position="323"/>
        <end position="347"/>
    </location>
</feature>
<dbReference type="EMBL" id="OM368299">
    <property type="protein sequence ID" value="UNO54126.1"/>
    <property type="molecule type" value="Genomic_DNA"/>
</dbReference>
<comment type="subcellular location">
    <subcellularLocation>
        <location evidence="2">Membrane</location>
        <topology evidence="2">Multi-pass membrane protein</topology>
    </subcellularLocation>
</comment>
<feature type="transmembrane region" description="Helical" evidence="10">
    <location>
        <begin position="237"/>
        <end position="255"/>
    </location>
</feature>
<evidence type="ECO:0000256" key="5">
    <source>
        <dbReference type="ARBA" id="ARBA00022692"/>
    </source>
</evidence>
<evidence type="ECO:0000259" key="11">
    <source>
        <dbReference type="Pfam" id="PF00361"/>
    </source>
</evidence>
<accession>A0A976MYD1</accession>
<feature type="transmembrane region" description="Helical" evidence="10">
    <location>
        <begin position="528"/>
        <end position="550"/>
    </location>
</feature>